<dbReference type="PROSITE" id="PS51912">
    <property type="entry name" value="DMAP1_BIND"/>
    <property type="match status" value="1"/>
</dbReference>
<dbReference type="Gene3D" id="3.40.50.12780">
    <property type="entry name" value="N-terminal domain of ligase-like"/>
    <property type="match status" value="3"/>
</dbReference>
<evidence type="ECO:0000313" key="4">
    <source>
        <dbReference type="Proteomes" id="UP000799438"/>
    </source>
</evidence>
<dbReference type="InterPro" id="IPR045851">
    <property type="entry name" value="AMP-bd_C_sf"/>
</dbReference>
<dbReference type="Gene3D" id="3.30.300.30">
    <property type="match status" value="1"/>
</dbReference>
<dbReference type="Pfam" id="PF06464">
    <property type="entry name" value="DMAP_binding"/>
    <property type="match status" value="1"/>
</dbReference>
<evidence type="ECO:0000313" key="3">
    <source>
        <dbReference type="EMBL" id="KAF2143295.1"/>
    </source>
</evidence>
<dbReference type="PANTHER" id="PTHR22754">
    <property type="entry name" value="DISCO-INTERACTING PROTEIN 2 DIP2 -RELATED"/>
    <property type="match status" value="1"/>
</dbReference>
<name>A0A6A6BJ18_9PEZI</name>
<dbReference type="Pfam" id="PF23024">
    <property type="entry name" value="AMP-dom_DIP2-like"/>
    <property type="match status" value="1"/>
</dbReference>
<protein>
    <recommendedName>
        <fullName evidence="2">DMAP1-binding domain-containing protein</fullName>
    </recommendedName>
</protein>
<dbReference type="InterPro" id="IPR025110">
    <property type="entry name" value="AMP-bd_C"/>
</dbReference>
<dbReference type="Proteomes" id="UP000799438">
    <property type="component" value="Unassembled WGS sequence"/>
</dbReference>
<dbReference type="InterPro" id="IPR056881">
    <property type="entry name" value="Mug62_dom"/>
</dbReference>
<dbReference type="InterPro" id="IPR042099">
    <property type="entry name" value="ANL_N_sf"/>
</dbReference>
<dbReference type="GeneID" id="54299477"/>
<feature type="compositionally biased region" description="Polar residues" evidence="1">
    <location>
        <begin position="693"/>
        <end position="702"/>
    </location>
</feature>
<dbReference type="Pfam" id="PF00501">
    <property type="entry name" value="AMP-binding"/>
    <property type="match status" value="2"/>
</dbReference>
<accession>A0A6A6BJ18</accession>
<feature type="domain" description="DMAP1-binding" evidence="2">
    <location>
        <begin position="3"/>
        <end position="110"/>
    </location>
</feature>
<feature type="compositionally biased region" description="Low complexity" evidence="1">
    <location>
        <begin position="1739"/>
        <end position="1749"/>
    </location>
</feature>
<feature type="compositionally biased region" description="Basic and acidic residues" evidence="1">
    <location>
        <begin position="1909"/>
        <end position="1918"/>
    </location>
</feature>
<gene>
    <name evidence="3" type="ORF">K452DRAFT_297053</name>
</gene>
<dbReference type="PANTHER" id="PTHR22754:SF32">
    <property type="entry name" value="DISCO-INTERACTING PROTEIN 2"/>
    <property type="match status" value="1"/>
</dbReference>
<dbReference type="EMBL" id="ML995482">
    <property type="protein sequence ID" value="KAF2143295.1"/>
    <property type="molecule type" value="Genomic_DNA"/>
</dbReference>
<dbReference type="Pfam" id="PF24919">
    <property type="entry name" value="Mug62"/>
    <property type="match status" value="1"/>
</dbReference>
<proteinExistence type="predicted"/>
<dbReference type="GO" id="GO:0005829">
    <property type="term" value="C:cytosol"/>
    <property type="evidence" value="ECO:0007669"/>
    <property type="project" value="TreeGrafter"/>
</dbReference>
<dbReference type="RefSeq" id="XP_033399007.1">
    <property type="nucleotide sequence ID" value="XM_033541980.1"/>
</dbReference>
<evidence type="ECO:0000256" key="1">
    <source>
        <dbReference type="SAM" id="MobiDB-lite"/>
    </source>
</evidence>
<dbReference type="OrthoDB" id="69964at2759"/>
<organism evidence="3 4">
    <name type="scientific">Aplosporella prunicola CBS 121167</name>
    <dbReference type="NCBI Taxonomy" id="1176127"/>
    <lineage>
        <taxon>Eukaryota</taxon>
        <taxon>Fungi</taxon>
        <taxon>Dikarya</taxon>
        <taxon>Ascomycota</taxon>
        <taxon>Pezizomycotina</taxon>
        <taxon>Dothideomycetes</taxon>
        <taxon>Dothideomycetes incertae sedis</taxon>
        <taxon>Botryosphaeriales</taxon>
        <taxon>Aplosporellaceae</taxon>
        <taxon>Aplosporella</taxon>
    </lineage>
</organism>
<feature type="compositionally biased region" description="Polar residues" evidence="1">
    <location>
        <begin position="1829"/>
        <end position="1842"/>
    </location>
</feature>
<keyword evidence="4" id="KW-1185">Reference proteome</keyword>
<dbReference type="SUPFAM" id="SSF56801">
    <property type="entry name" value="Acetyl-CoA synthetase-like"/>
    <property type="match status" value="2"/>
</dbReference>
<dbReference type="InterPro" id="IPR010506">
    <property type="entry name" value="DMAP1-bd"/>
</dbReference>
<feature type="region of interest" description="Disordered" evidence="1">
    <location>
        <begin position="672"/>
        <end position="727"/>
    </location>
</feature>
<dbReference type="SMART" id="SM01137">
    <property type="entry name" value="DMAP_binding"/>
    <property type="match status" value="1"/>
</dbReference>
<dbReference type="InterPro" id="IPR000873">
    <property type="entry name" value="AMP-dep_synth/lig_dom"/>
</dbReference>
<reference evidence="3" key="1">
    <citation type="journal article" date="2020" name="Stud. Mycol.">
        <title>101 Dothideomycetes genomes: a test case for predicting lifestyles and emergence of pathogens.</title>
        <authorList>
            <person name="Haridas S."/>
            <person name="Albert R."/>
            <person name="Binder M."/>
            <person name="Bloem J."/>
            <person name="Labutti K."/>
            <person name="Salamov A."/>
            <person name="Andreopoulos B."/>
            <person name="Baker S."/>
            <person name="Barry K."/>
            <person name="Bills G."/>
            <person name="Bluhm B."/>
            <person name="Cannon C."/>
            <person name="Castanera R."/>
            <person name="Culley D."/>
            <person name="Daum C."/>
            <person name="Ezra D."/>
            <person name="Gonzalez J."/>
            <person name="Henrissat B."/>
            <person name="Kuo A."/>
            <person name="Liang C."/>
            <person name="Lipzen A."/>
            <person name="Lutzoni F."/>
            <person name="Magnuson J."/>
            <person name="Mondo S."/>
            <person name="Nolan M."/>
            <person name="Ohm R."/>
            <person name="Pangilinan J."/>
            <person name="Park H.-J."/>
            <person name="Ramirez L."/>
            <person name="Alfaro M."/>
            <person name="Sun H."/>
            <person name="Tritt A."/>
            <person name="Yoshinaga Y."/>
            <person name="Zwiers L.-H."/>
            <person name="Turgeon B."/>
            <person name="Goodwin S."/>
            <person name="Spatafora J."/>
            <person name="Crous P."/>
            <person name="Grigoriev I."/>
        </authorList>
    </citation>
    <scope>NUCLEOTIDE SEQUENCE</scope>
    <source>
        <strain evidence="3">CBS 121167</strain>
    </source>
</reference>
<feature type="region of interest" description="Disordered" evidence="1">
    <location>
        <begin position="1827"/>
        <end position="1923"/>
    </location>
</feature>
<evidence type="ECO:0000259" key="2">
    <source>
        <dbReference type="PROSITE" id="PS51912"/>
    </source>
</evidence>
<feature type="region of interest" description="Disordered" evidence="1">
    <location>
        <begin position="1678"/>
        <end position="1749"/>
    </location>
</feature>
<sequence length="1961" mass="216254">MSFTDSNQADLQAQLVALDNELEEGDITQKGYEKRRTLLLSQYMNPRPMSQADTLQNDPRTMSFHEGSRTMSFHEAAFRNDASRTNSFAFNQGPPQIQYSPSETPQRAQSAYMPNNGDFYGGQLPGQMAPPSQVGRFQERQLGVRNPMQRQSSYGETSFVPRPQTPEAYPPSREGTMLNSDFAFNPANQQVYNDQSPGGTSRLSTMLDSQQGYFSDFAGQQGLEAQRDSYGGPNRYSSGDAFSPTAAIPPPMLGQHELPPSSIIECQLPLEPREVPFAIYDPHNGNLPMSKFDNIGAVLRHRGRVNAKQTAFWVLDSKGKETAQITWEKLASKAEKVAQVIRDKSNLYRGDRVALVYRDTEIIDFATALLGCFIAGVVAVPMNSVDDYTRLSLLLTTTQAHLALTTDNNLKAFQRDISNSRQKWPAGVEWWKTNEFGSYHPKKKDEVPPLQVPDLAYIEFSRAPTGDLRGVVLSHRTIMHQMACLTAITASINASENNDTFNPNLRDKNGQLIAPTQKSGTGEVVLSYLDPRSGPGLILGVLYAVYGGHTTVSMEAKTVETPGLYAHLISKYRTTIMVSDYPGLKRAAYNYQQDPMATRNFKKNTEPNFSSVKICLIDTLTLDCEFHEVLADRWLRPMRNPRARELVAPMLCLPEHGGMIISVRDWLGGEERMGCPLSMEPEEENPADEKQNQDNTTSNGYSSLIGGGAGTSGANNKKSSSRKSRNELSEVLLDKEALKTNEIIVVAMGDEARRRGNEPGTIRVGAFGYPIPDATLALVDPETNLLCSPYAVGEIWVDSPSLSGGFWALPKHTETIFHARPYRFVEGSPTPVLVEPEFLRTGLLGCIIEGKIYVLGLYEDRIRQRVEWVEHGVQEAEHRYFFVQHLVVSIMKTVPKIYDCSAFDSHVNNEYLPIILIETQAASTAPTTTGGPPRQLDIAFLDSLSERVMDLLYQEHHLRVYCVMITAPNTLPRVVKNGRREIGNMLCRKGFDNGELPCVHVKFGVERAVQNLPVGDDPSGGIWSPLSTAARQEILMLQDKQYSGVDYREVVIDDRTSTPLNQFTNIHDLLQWRVSRQAEELSYCTIDGRGKEGKGVNWRKLDLKVAGVAMYLRNKVKVQPGDHLVLMYTHSEDFVYATHACFCLGAIAIPMPILDQNRLNEDAPALLHMVADFTIKAILVNNEVDHVLKQKPVSQHLKQTATALKVGMPNVYNTSKPPKQTQGCRELGLTIRPAWVQPGYPVLIWTYWTPDQRRVAVQLGHDTLMALCKVQKETCQMTSTRPVLGCVRSTVGLGFIHTCLMGIFLAAPTYLVSPVDFAQNPNILFQTLSRYKIKDTYATSQMLDFAMGHQAGKASALHELKNLMISTDGRPRVDVYQKVRLHFAAAGLERTAINTIYSHVLNPMVASRSYMCIEPIELWLDMNALRRGLVFPVDPDEEPFSLLVQDSGMVPVSTQISIVNPETNRLCLNGEFGEIWVQSEANAYSFYGSKDMFDVERFNGRTVDGDPNVRYMRTGDLGFLHNVSRPIGPGGTLVEMQCLFVLGNVGETMEINGLSHFPMDIEYSVERCHRNIVPGGSAVFQAGGLVVIVVEVFRKNFLASVVPVIVNAVLNEHHLVTDIVAFVSKGDFPRSRLGEKQRGKVLATWVTRKMRTIAQFSIRDPDGADSQLTEVAEEGGHIPGMQSRQMSMMGPPPGTAGNGSVKGPSSLRKVTSASALPDPSTPGPLGVPMSGGGYPGMAPPTSASSSSFQLPPLPPGVVEMPAQPYDNSIPELPTPEPDDMLTPTNNYVGGNSNHMLGAGLLPHLQPAGPGTGMTDYSPVDMQGVFDANSMATSGNTSIQPSRRPSYDMAGPGAGGPPRTPTHYPGVDDESSSTSAGGAGSSIYTQQQYQQQQQHPPEPSYASKPFLQVDHVDDSHEPFDIQVTSPGLRVANRASTDSSVISWPQEAIDMMNLNSPPRNRED</sequence>